<name>F2KQN4_ARCVS</name>
<keyword evidence="3" id="KW-1185">Reference proteome</keyword>
<gene>
    <name evidence="2" type="ordered locus">Arcve_0574</name>
</gene>
<dbReference type="NCBIfam" id="NF033587">
    <property type="entry name" value="transpos_IS6"/>
    <property type="match status" value="1"/>
</dbReference>
<evidence type="ECO:0000259" key="1">
    <source>
        <dbReference type="Pfam" id="PF13610"/>
    </source>
</evidence>
<dbReference type="HOGENOM" id="CLU_079548_0_0_2"/>
<dbReference type="KEGG" id="ave:Arcve_0574"/>
<sequence length="214" mass="25854">MLPTLRQLVDYVKATKVFRRNKKNVELKILAALLYFFGLSLRRTSDFLSLFEEISRESVRIYYHRLKTALKPPRKKKRRLIAIDETKIKLEKKLIFVWAAIDVDTKECLAIWASEGRGSFEAYVFLREMLKHCENKPEIVVDRGFWYLWALKRLGLKYRHETFGNRNAVEGFFSRFKDRTLRFWNRFPFRSSFNSVQSWVESFMAFYNYWRCLS</sequence>
<dbReference type="PANTHER" id="PTHR39967">
    <property type="match status" value="1"/>
</dbReference>
<dbReference type="RefSeq" id="WP_013683270.1">
    <property type="nucleotide sequence ID" value="NC_015320.1"/>
</dbReference>
<dbReference type="STRING" id="693661.Arcve_0574"/>
<accession>F2KQN4</accession>
<dbReference type="InterPro" id="IPR012337">
    <property type="entry name" value="RNaseH-like_sf"/>
</dbReference>
<dbReference type="OrthoDB" id="359563at2157"/>
<feature type="domain" description="DDE" evidence="1">
    <location>
        <begin position="82"/>
        <end position="211"/>
    </location>
</feature>
<dbReference type="InterPro" id="IPR047930">
    <property type="entry name" value="Transpos_IS6"/>
</dbReference>
<dbReference type="Proteomes" id="UP000008136">
    <property type="component" value="Chromosome"/>
</dbReference>
<proteinExistence type="predicted"/>
<dbReference type="InterPro" id="IPR032874">
    <property type="entry name" value="DDE_dom"/>
</dbReference>
<organism evidence="2 3">
    <name type="scientific">Archaeoglobus veneficus (strain DSM 11195 / SNP6)</name>
    <dbReference type="NCBI Taxonomy" id="693661"/>
    <lineage>
        <taxon>Archaea</taxon>
        <taxon>Methanobacteriati</taxon>
        <taxon>Methanobacteriota</taxon>
        <taxon>Archaeoglobi</taxon>
        <taxon>Archaeoglobales</taxon>
        <taxon>Archaeoglobaceae</taxon>
        <taxon>Archaeoglobus</taxon>
    </lineage>
</organism>
<dbReference type="GeneID" id="10393670"/>
<dbReference type="AlphaFoldDB" id="F2KQN4"/>
<dbReference type="SUPFAM" id="SSF53098">
    <property type="entry name" value="Ribonuclease H-like"/>
    <property type="match status" value="1"/>
</dbReference>
<evidence type="ECO:0000313" key="2">
    <source>
        <dbReference type="EMBL" id="AEA46596.1"/>
    </source>
</evidence>
<protein>
    <submittedName>
        <fullName evidence="2">Transposase, IS240</fullName>
    </submittedName>
</protein>
<dbReference type="EMBL" id="CP002588">
    <property type="protein sequence ID" value="AEA46596.1"/>
    <property type="molecule type" value="Genomic_DNA"/>
</dbReference>
<dbReference type="eggNOG" id="arCOG02134">
    <property type="taxonomic scope" value="Archaea"/>
</dbReference>
<dbReference type="PANTHER" id="PTHR39967:SF1">
    <property type="entry name" value="ISH14-TYPE TRANSPOSASE HSIRS44"/>
    <property type="match status" value="1"/>
</dbReference>
<dbReference type="Pfam" id="PF13610">
    <property type="entry name" value="DDE_Tnp_IS240"/>
    <property type="match status" value="1"/>
</dbReference>
<evidence type="ECO:0000313" key="3">
    <source>
        <dbReference type="Proteomes" id="UP000008136"/>
    </source>
</evidence>
<reference evidence="2 3" key="1">
    <citation type="submission" date="2011-03" db="EMBL/GenBank/DDBJ databases">
        <title>The complete genome of Archaeoglobus veneficus SNP6.</title>
        <authorList>
            <consortium name="US DOE Joint Genome Institute (JGI-PGF)"/>
            <person name="Lucas S."/>
            <person name="Copeland A."/>
            <person name="Lapidus A."/>
            <person name="Bruce D."/>
            <person name="Goodwin L."/>
            <person name="Pitluck S."/>
            <person name="Kyrpides N."/>
            <person name="Mavromatis K."/>
            <person name="Pagani I."/>
            <person name="Ivanova N."/>
            <person name="Mikhailova N."/>
            <person name="Lu M."/>
            <person name="Detter J.C."/>
            <person name="Tapia R."/>
            <person name="Han C."/>
            <person name="Land M."/>
            <person name="Hauser L."/>
            <person name="Markowitz V."/>
            <person name="Cheng J.-F."/>
            <person name="Hugenholtz P."/>
            <person name="Woyke T."/>
            <person name="Wu D."/>
            <person name="Spring S."/>
            <person name="Brambilla E."/>
            <person name="Klenk H.-P."/>
            <person name="Eisen J.A."/>
        </authorList>
    </citation>
    <scope>NUCLEOTIDE SEQUENCE [LARGE SCALE GENOMIC DNA]</scope>
    <source>
        <strain evidence="3">SNP6</strain>
    </source>
</reference>